<feature type="region of interest" description="Disordered" evidence="1">
    <location>
        <begin position="76"/>
        <end position="106"/>
    </location>
</feature>
<reference evidence="2 3" key="1">
    <citation type="journal article" date="2019" name="Commun. Biol.">
        <title>The bagworm genome reveals a unique fibroin gene that provides high tensile strength.</title>
        <authorList>
            <person name="Kono N."/>
            <person name="Nakamura H."/>
            <person name="Ohtoshi R."/>
            <person name="Tomita M."/>
            <person name="Numata K."/>
            <person name="Arakawa K."/>
        </authorList>
    </citation>
    <scope>NUCLEOTIDE SEQUENCE [LARGE SCALE GENOMIC DNA]</scope>
</reference>
<protein>
    <submittedName>
        <fullName evidence="2">Uncharacterized protein</fullName>
    </submittedName>
</protein>
<accession>A0A4C1V7E1</accession>
<dbReference type="AlphaFoldDB" id="A0A4C1V7E1"/>
<gene>
    <name evidence="2" type="ORF">EVAR_21852_1</name>
</gene>
<name>A0A4C1V7E1_EUMVA</name>
<evidence type="ECO:0000256" key="1">
    <source>
        <dbReference type="SAM" id="MobiDB-lite"/>
    </source>
</evidence>
<keyword evidence="3" id="KW-1185">Reference proteome</keyword>
<organism evidence="2 3">
    <name type="scientific">Eumeta variegata</name>
    <name type="common">Bagworm moth</name>
    <name type="synonym">Eumeta japonica</name>
    <dbReference type="NCBI Taxonomy" id="151549"/>
    <lineage>
        <taxon>Eukaryota</taxon>
        <taxon>Metazoa</taxon>
        <taxon>Ecdysozoa</taxon>
        <taxon>Arthropoda</taxon>
        <taxon>Hexapoda</taxon>
        <taxon>Insecta</taxon>
        <taxon>Pterygota</taxon>
        <taxon>Neoptera</taxon>
        <taxon>Endopterygota</taxon>
        <taxon>Lepidoptera</taxon>
        <taxon>Glossata</taxon>
        <taxon>Ditrysia</taxon>
        <taxon>Tineoidea</taxon>
        <taxon>Psychidae</taxon>
        <taxon>Oiketicinae</taxon>
        <taxon>Eumeta</taxon>
    </lineage>
</organism>
<evidence type="ECO:0000313" key="2">
    <source>
        <dbReference type="EMBL" id="GBP34788.1"/>
    </source>
</evidence>
<proteinExistence type="predicted"/>
<comment type="caution">
    <text evidence="2">The sequence shown here is derived from an EMBL/GenBank/DDBJ whole genome shotgun (WGS) entry which is preliminary data.</text>
</comment>
<sequence length="348" mass="38624">MMHSVSAKLALAAVAKGQAAIAAASFTILANPSPGINYTVPVNTQPYAFMVARPRELSRAMLFMLPFATDVKSESRAGLESESRAGPESESRAGLKSESRAGQKSESRAEPRAELWLIALSIDRKYERINLILVTLAVPVEEIAVDNAITSSEAEIVCTESEIISRDPEIISTPLNVEISAEQVIVPVEQEALNQSQLSRTLLQQFLLLVVFCLHDQIPKMKKMQSHQEQLDVYPSSRQETSSTTYAISNGVRTVAEIEQRLDLEERRLEVDRKRISLKIGNYKKNFTAQLINICLVLCCMLRARAGGPPGGCGAQHVIVELIRIRSSYDSQFQMLRRHEGRTSLERC</sequence>
<dbReference type="OrthoDB" id="5984008at2759"/>
<dbReference type="EMBL" id="BGZK01000294">
    <property type="protein sequence ID" value="GBP34788.1"/>
    <property type="molecule type" value="Genomic_DNA"/>
</dbReference>
<evidence type="ECO:0000313" key="3">
    <source>
        <dbReference type="Proteomes" id="UP000299102"/>
    </source>
</evidence>
<dbReference type="Proteomes" id="UP000299102">
    <property type="component" value="Unassembled WGS sequence"/>
</dbReference>